<dbReference type="AlphaFoldDB" id="A0A0F9KVV4"/>
<name>A0A0F9KVV4_9ZZZZ</name>
<protein>
    <submittedName>
        <fullName evidence="1">Uncharacterized protein</fullName>
    </submittedName>
</protein>
<reference evidence="1" key="1">
    <citation type="journal article" date="2015" name="Nature">
        <title>Complex archaea that bridge the gap between prokaryotes and eukaryotes.</title>
        <authorList>
            <person name="Spang A."/>
            <person name="Saw J.H."/>
            <person name="Jorgensen S.L."/>
            <person name="Zaremba-Niedzwiedzka K."/>
            <person name="Martijn J."/>
            <person name="Lind A.E."/>
            <person name="van Eijk R."/>
            <person name="Schleper C."/>
            <person name="Guy L."/>
            <person name="Ettema T.J."/>
        </authorList>
    </citation>
    <scope>NUCLEOTIDE SEQUENCE</scope>
</reference>
<gene>
    <name evidence="1" type="ORF">LCGC14_1284860</name>
</gene>
<accession>A0A0F9KVV4</accession>
<sequence length="82" mass="9796">MTILNNDSERKRAQFTQEIIDSIYNAPKYCSFYSYVFYRITALGLQVEAKKTGLFENEDWANPKNREGLMRKIEKFLIEHIR</sequence>
<proteinExistence type="predicted"/>
<organism evidence="1">
    <name type="scientific">marine sediment metagenome</name>
    <dbReference type="NCBI Taxonomy" id="412755"/>
    <lineage>
        <taxon>unclassified sequences</taxon>
        <taxon>metagenomes</taxon>
        <taxon>ecological metagenomes</taxon>
    </lineage>
</organism>
<comment type="caution">
    <text evidence="1">The sequence shown here is derived from an EMBL/GenBank/DDBJ whole genome shotgun (WGS) entry which is preliminary data.</text>
</comment>
<evidence type="ECO:0000313" key="1">
    <source>
        <dbReference type="EMBL" id="KKM85853.1"/>
    </source>
</evidence>
<dbReference type="EMBL" id="LAZR01007344">
    <property type="protein sequence ID" value="KKM85853.1"/>
    <property type="molecule type" value="Genomic_DNA"/>
</dbReference>